<dbReference type="EMBL" id="BMAW01127067">
    <property type="protein sequence ID" value="GFU19556.1"/>
    <property type="molecule type" value="Genomic_DNA"/>
</dbReference>
<dbReference type="EMBL" id="BMAW01023558">
    <property type="protein sequence ID" value="GFT83282.1"/>
    <property type="molecule type" value="Genomic_DNA"/>
</dbReference>
<evidence type="ECO:0000313" key="4">
    <source>
        <dbReference type="Proteomes" id="UP000887013"/>
    </source>
</evidence>
<keyword evidence="4" id="KW-1185">Reference proteome</keyword>
<dbReference type="Proteomes" id="UP000887013">
    <property type="component" value="Unassembled WGS sequence"/>
</dbReference>
<dbReference type="EMBL" id="BMAW01049249">
    <property type="protein sequence ID" value="GFS69846.1"/>
    <property type="molecule type" value="Genomic_DNA"/>
</dbReference>
<name>A0A8X6MNN4_NEPPI</name>
<evidence type="ECO:0000313" key="2">
    <source>
        <dbReference type="EMBL" id="GFT83282.1"/>
    </source>
</evidence>
<gene>
    <name evidence="2" type="ORF">NPIL_154791</name>
    <name evidence="1" type="ORF">NPIL_194591</name>
    <name evidence="3" type="ORF">NPIL_427291</name>
</gene>
<accession>A0A8X6MNN4</accession>
<reference evidence="1" key="1">
    <citation type="submission" date="2020-08" db="EMBL/GenBank/DDBJ databases">
        <title>Multicomponent nature underlies the extraordinary mechanical properties of spider dragline silk.</title>
        <authorList>
            <person name="Kono N."/>
            <person name="Nakamura H."/>
            <person name="Mori M."/>
            <person name="Yoshida Y."/>
            <person name="Ohtoshi R."/>
            <person name="Malay A.D."/>
            <person name="Moran D.A.P."/>
            <person name="Tomita M."/>
            <person name="Numata K."/>
            <person name="Arakawa K."/>
        </authorList>
    </citation>
    <scope>NUCLEOTIDE SEQUENCE</scope>
</reference>
<dbReference type="AlphaFoldDB" id="A0A8X6MNN4"/>
<evidence type="ECO:0000313" key="1">
    <source>
        <dbReference type="EMBL" id="GFS69846.1"/>
    </source>
</evidence>
<protein>
    <submittedName>
        <fullName evidence="1">Uncharacterized protein</fullName>
    </submittedName>
</protein>
<proteinExistence type="predicted"/>
<evidence type="ECO:0000313" key="3">
    <source>
        <dbReference type="EMBL" id="GFU19556.1"/>
    </source>
</evidence>
<sequence length="96" mass="11042">MTPRQLCASSHWILIKFFVDVENQTDAIHSIDNLIQGLWLISESHQWLQYVAEMGLRHCDICRGDLCRAFNHPTVVQPVPQLGSNQESARVLRDDK</sequence>
<comment type="caution">
    <text evidence="1">The sequence shown here is derived from an EMBL/GenBank/DDBJ whole genome shotgun (WGS) entry which is preliminary data.</text>
</comment>
<organism evidence="1 4">
    <name type="scientific">Nephila pilipes</name>
    <name type="common">Giant wood spider</name>
    <name type="synonym">Nephila maculata</name>
    <dbReference type="NCBI Taxonomy" id="299642"/>
    <lineage>
        <taxon>Eukaryota</taxon>
        <taxon>Metazoa</taxon>
        <taxon>Ecdysozoa</taxon>
        <taxon>Arthropoda</taxon>
        <taxon>Chelicerata</taxon>
        <taxon>Arachnida</taxon>
        <taxon>Araneae</taxon>
        <taxon>Araneomorphae</taxon>
        <taxon>Entelegynae</taxon>
        <taxon>Araneoidea</taxon>
        <taxon>Nephilidae</taxon>
        <taxon>Nephila</taxon>
    </lineage>
</organism>